<reference evidence="2 3" key="2">
    <citation type="submission" date="2018-11" db="EMBL/GenBank/DDBJ databases">
        <authorList>
            <consortium name="Pathogen Informatics"/>
        </authorList>
    </citation>
    <scope>NUCLEOTIDE SEQUENCE [LARGE SCALE GENOMIC DNA]</scope>
    <source>
        <strain evidence="2 3">Egypt</strain>
    </source>
</reference>
<accession>A0A183AD61</accession>
<evidence type="ECO:0000313" key="2">
    <source>
        <dbReference type="EMBL" id="VDP73944.1"/>
    </source>
</evidence>
<protein>
    <submittedName>
        <fullName evidence="4">G domain-containing protein</fullName>
    </submittedName>
</protein>
<name>A0A183AD61_9TREM</name>
<dbReference type="WBParaSite" id="ECPE_0000490801-mRNA-1">
    <property type="protein sequence ID" value="ECPE_0000490801-mRNA-1"/>
    <property type="gene ID" value="ECPE_0000490801"/>
</dbReference>
<evidence type="ECO:0000256" key="1">
    <source>
        <dbReference type="SAM" id="Coils"/>
    </source>
</evidence>
<feature type="coiled-coil region" evidence="1">
    <location>
        <begin position="16"/>
        <end position="47"/>
    </location>
</feature>
<proteinExistence type="predicted"/>
<evidence type="ECO:0000313" key="4">
    <source>
        <dbReference type="WBParaSite" id="ECPE_0000490801-mRNA-1"/>
    </source>
</evidence>
<sequence length="317" mass="36314">MQEKQDQVSADFAQVIATKAEELGEIEQKLNEMLSRTECEMQKQTADQMEIENIQKSFEKLYESIEEVEVIPEMNRRLRDERDEALHEHRLKDLITQGSLQDEVNEVFGRETESAQCQAVNGVVVSDKVLTGNKVECRFVVSVPNLEVHCSSFEPEQSRGDSLLQSMKEEVFSEDYEFDDTWLDEEHRANILTVKDETVKQPSNQFSHSVNVGEHISKVHDDSDGVMYMDMTINQGKHSIRRDETSNMFTFKILLLSQNGSGKTAILDKAFCSVTYPAVQKSSPINLCSTTYAINQIDVVFNIWEFPVENHKIDEDM</sequence>
<dbReference type="AlphaFoldDB" id="A0A183AD61"/>
<gene>
    <name evidence="2" type="ORF">ECPE_LOCUS4896</name>
</gene>
<reference evidence="4" key="1">
    <citation type="submission" date="2016-06" db="UniProtKB">
        <authorList>
            <consortium name="WormBaseParasite"/>
        </authorList>
    </citation>
    <scope>IDENTIFICATION</scope>
</reference>
<keyword evidence="1" id="KW-0175">Coiled coil</keyword>
<evidence type="ECO:0000313" key="3">
    <source>
        <dbReference type="Proteomes" id="UP000272942"/>
    </source>
</evidence>
<organism evidence="4">
    <name type="scientific">Echinostoma caproni</name>
    <dbReference type="NCBI Taxonomy" id="27848"/>
    <lineage>
        <taxon>Eukaryota</taxon>
        <taxon>Metazoa</taxon>
        <taxon>Spiralia</taxon>
        <taxon>Lophotrochozoa</taxon>
        <taxon>Platyhelminthes</taxon>
        <taxon>Trematoda</taxon>
        <taxon>Digenea</taxon>
        <taxon>Plagiorchiida</taxon>
        <taxon>Echinostomata</taxon>
        <taxon>Echinostomatoidea</taxon>
        <taxon>Echinostomatidae</taxon>
        <taxon>Echinostoma</taxon>
    </lineage>
</organism>
<dbReference type="OrthoDB" id="6244375at2759"/>
<dbReference type="Proteomes" id="UP000272942">
    <property type="component" value="Unassembled WGS sequence"/>
</dbReference>
<dbReference type="EMBL" id="UZAN01041738">
    <property type="protein sequence ID" value="VDP73944.1"/>
    <property type="molecule type" value="Genomic_DNA"/>
</dbReference>
<keyword evidence="3" id="KW-1185">Reference proteome</keyword>